<name>A0A1G7KKH5_9ACTN</name>
<protein>
    <submittedName>
        <fullName evidence="2">PH domain-containing protein</fullName>
    </submittedName>
</protein>
<evidence type="ECO:0000313" key="3">
    <source>
        <dbReference type="Proteomes" id="UP000199406"/>
    </source>
</evidence>
<gene>
    <name evidence="2" type="ORF">SAMN05660662_1931</name>
</gene>
<evidence type="ECO:0000313" key="2">
    <source>
        <dbReference type="EMBL" id="SDF37692.1"/>
    </source>
</evidence>
<feature type="domain" description="Low molecular weight protein antigen 6 PH" evidence="1">
    <location>
        <begin position="54"/>
        <end position="119"/>
    </location>
</feature>
<dbReference type="RefSeq" id="WP_255362293.1">
    <property type="nucleotide sequence ID" value="NZ_FNBT01000003.1"/>
</dbReference>
<keyword evidence="3" id="KW-1185">Reference proteome</keyword>
<proteinExistence type="predicted"/>
<sequence>MDTPARFRMNRTTLLAVFAFALCLTTLTAASPWFLLALVVPAVLTAWVVRTGFDIDGDAVTVRSLVGRRRVPWPEVAGVRVGERADLWLVTTRGTEVRLPAVRARDLPAIGRASEGRIPVPELPADQ</sequence>
<dbReference type="Pfam" id="PF10756">
    <property type="entry name" value="bPH_6"/>
    <property type="match status" value="1"/>
</dbReference>
<dbReference type="InterPro" id="IPR019692">
    <property type="entry name" value="CFP-6_PH"/>
</dbReference>
<dbReference type="AlphaFoldDB" id="A0A1G7KKH5"/>
<dbReference type="STRING" id="1550231.SAMN05660662_1931"/>
<organism evidence="2 3">
    <name type="scientific">Blastococcus aurantiacus</name>
    <dbReference type="NCBI Taxonomy" id="1550231"/>
    <lineage>
        <taxon>Bacteria</taxon>
        <taxon>Bacillati</taxon>
        <taxon>Actinomycetota</taxon>
        <taxon>Actinomycetes</taxon>
        <taxon>Geodermatophilales</taxon>
        <taxon>Geodermatophilaceae</taxon>
        <taxon>Blastococcus</taxon>
    </lineage>
</organism>
<dbReference type="Proteomes" id="UP000199406">
    <property type="component" value="Unassembled WGS sequence"/>
</dbReference>
<dbReference type="EMBL" id="FNBT01000003">
    <property type="protein sequence ID" value="SDF37692.1"/>
    <property type="molecule type" value="Genomic_DNA"/>
</dbReference>
<accession>A0A1G7KKH5</accession>
<reference evidence="3" key="1">
    <citation type="submission" date="2016-10" db="EMBL/GenBank/DDBJ databases">
        <authorList>
            <person name="Varghese N."/>
            <person name="Submissions S."/>
        </authorList>
    </citation>
    <scope>NUCLEOTIDE SEQUENCE [LARGE SCALE GENOMIC DNA]</scope>
    <source>
        <strain evidence="3">DSM 44268</strain>
    </source>
</reference>
<evidence type="ECO:0000259" key="1">
    <source>
        <dbReference type="Pfam" id="PF10756"/>
    </source>
</evidence>